<dbReference type="Proteomes" id="UP000221495">
    <property type="component" value="Segment"/>
</dbReference>
<accession>A0A0U4IVJ7</accession>
<sequence length="113" mass="12183">MDALPLASFSHYTKLALELSREDCGRVVSIGNGRWNIVGILNRVDNEDIIESPGWDFTSGSRSIRCWVTVGPFRGEIDPRSQVIVEVPGLPAGEVGDVIKGEIVATATTPTSD</sequence>
<organism evidence="1 2">
    <name type="scientific">Arthrobacter phage Joann</name>
    <dbReference type="NCBI Taxonomy" id="1772303"/>
    <lineage>
        <taxon>Viruses</taxon>
        <taxon>Duplodnaviria</taxon>
        <taxon>Heunggongvirae</taxon>
        <taxon>Uroviricota</taxon>
        <taxon>Caudoviricetes</taxon>
        <taxon>Korravirus</taxon>
        <taxon>Korravirus joann</taxon>
    </lineage>
</organism>
<reference evidence="1 2" key="1">
    <citation type="submission" date="2015-11" db="EMBL/GenBank/DDBJ databases">
        <authorList>
            <person name="Ott C.T."/>
            <person name="Jacobs-Sera D."/>
            <person name="Guerrero C.A."/>
            <person name="Bowman C.A."/>
            <person name="Russell D.A."/>
            <person name="Pope W.H."/>
            <person name="Hatfull G.F."/>
        </authorList>
    </citation>
    <scope>NUCLEOTIDE SEQUENCE [LARGE SCALE GENOMIC DNA]</scope>
</reference>
<protein>
    <submittedName>
        <fullName evidence="1">Uncharacterized protein</fullName>
    </submittedName>
</protein>
<keyword evidence="2" id="KW-1185">Reference proteome</keyword>
<gene>
    <name evidence="1" type="primary">28</name>
    <name evidence="1" type="ORF">JOANN_28</name>
</gene>
<name>A0A0U4IVJ7_9CAUD</name>
<proteinExistence type="predicted"/>
<dbReference type="EMBL" id="KU160652">
    <property type="protein sequence ID" value="ALY09431.1"/>
    <property type="molecule type" value="Genomic_DNA"/>
</dbReference>
<evidence type="ECO:0000313" key="2">
    <source>
        <dbReference type="Proteomes" id="UP000221495"/>
    </source>
</evidence>
<dbReference type="OrthoDB" id="17367at10239"/>
<dbReference type="RefSeq" id="YP_009602708.1">
    <property type="nucleotide sequence ID" value="NC_041942.1"/>
</dbReference>
<dbReference type="KEGG" id="vg:40078572"/>
<evidence type="ECO:0000313" key="1">
    <source>
        <dbReference type="EMBL" id="ALY09431.1"/>
    </source>
</evidence>
<dbReference type="GeneID" id="40078572"/>